<evidence type="ECO:0000313" key="2">
    <source>
        <dbReference type="Proteomes" id="UP000321331"/>
    </source>
</evidence>
<evidence type="ECO:0008006" key="3">
    <source>
        <dbReference type="Google" id="ProtNLM"/>
    </source>
</evidence>
<evidence type="ECO:0000313" key="1">
    <source>
        <dbReference type="EMBL" id="TXC03354.1"/>
    </source>
</evidence>
<protein>
    <recommendedName>
        <fullName evidence="3">Heterokaryon incompatibility domain-containing protein</fullName>
    </recommendedName>
</protein>
<reference evidence="1 2" key="1">
    <citation type="submission" date="2019-07" db="EMBL/GenBank/DDBJ databases">
        <title>The First High-Quality Draft Genome Sequence of the Causal Agent of the Current Panama Disease Epidemic.</title>
        <authorList>
            <person name="Warmington R.J."/>
            <person name="Kay W."/>
            <person name="Jeffries A."/>
            <person name="Bebber D."/>
            <person name="Moore K."/>
            <person name="Studholme D.J."/>
        </authorList>
    </citation>
    <scope>NUCLEOTIDE SEQUENCE [LARGE SCALE GENOMIC DNA]</scope>
    <source>
        <strain evidence="1 2">TR4</strain>
    </source>
</reference>
<proteinExistence type="predicted"/>
<gene>
    <name evidence="1" type="ORF">FocTR4_00002229</name>
</gene>
<sequence>MGFLERINKYLRFSFGNISADEFETLGLPHKDSRAWVALWDPLCRKWFTRVWVIQETLLPRGRTLWVACGLAYADHDSTELPSWVPDWTANSRAILLAASWGQGIYSACGGWGGNLLHDLDARDRGQLCVKGLLVDSIIRTSDIFAFPEISYIDPDSTNITLLDAISFTSLIKDYKLGEASFTELWHTRVAGKNGNGLQKSPSDFAEILSLLLDETTGLSETLPGQADSVKQTPPKGNGRLKLANLSRRKSGATFQEIRVAFKRALTNRRLGITKNERFGLFSQRARGGDGIYVFEDCTATYIMVPAQDNSLRFVGKCYVYGIMQGEGLKGDGNSMGNIIIV</sequence>
<dbReference type="Proteomes" id="UP000321331">
    <property type="component" value="Unassembled WGS sequence"/>
</dbReference>
<organism evidence="1 2">
    <name type="scientific">Fusarium oxysporum f. sp. cubense</name>
    <dbReference type="NCBI Taxonomy" id="61366"/>
    <lineage>
        <taxon>Eukaryota</taxon>
        <taxon>Fungi</taxon>
        <taxon>Dikarya</taxon>
        <taxon>Ascomycota</taxon>
        <taxon>Pezizomycotina</taxon>
        <taxon>Sordariomycetes</taxon>
        <taxon>Hypocreomycetidae</taxon>
        <taxon>Hypocreales</taxon>
        <taxon>Nectriaceae</taxon>
        <taxon>Fusarium</taxon>
        <taxon>Fusarium oxysporum species complex</taxon>
    </lineage>
</organism>
<dbReference type="EMBL" id="VMNF01000007">
    <property type="protein sequence ID" value="TXC03354.1"/>
    <property type="molecule type" value="Genomic_DNA"/>
</dbReference>
<dbReference type="InterPro" id="IPR052895">
    <property type="entry name" value="HetReg/Transcr_Mod"/>
</dbReference>
<dbReference type="PANTHER" id="PTHR24148:SF77">
    <property type="entry name" value="HETEROKARYON INCOMPATIBILITY DOMAIN-CONTAINING PROTEIN"/>
    <property type="match status" value="1"/>
</dbReference>
<dbReference type="AlphaFoldDB" id="A0A5C6SYK1"/>
<dbReference type="Pfam" id="PF26639">
    <property type="entry name" value="Het-6_barrel"/>
    <property type="match status" value="1"/>
</dbReference>
<dbReference type="PANTHER" id="PTHR24148">
    <property type="entry name" value="ANKYRIN REPEAT DOMAIN-CONTAINING PROTEIN 39 HOMOLOG-RELATED"/>
    <property type="match status" value="1"/>
</dbReference>
<comment type="caution">
    <text evidence="1">The sequence shown here is derived from an EMBL/GenBank/DDBJ whole genome shotgun (WGS) entry which is preliminary data.</text>
</comment>
<accession>A0A5C6SYK1</accession>
<name>A0A5C6SYK1_FUSOC</name>